<proteinExistence type="predicted"/>
<feature type="compositionally biased region" description="Basic and acidic residues" evidence="1">
    <location>
        <begin position="153"/>
        <end position="163"/>
    </location>
</feature>
<dbReference type="VEuPathDB" id="CryptoDB:Vbra_4527"/>
<feature type="compositionally biased region" description="Low complexity" evidence="1">
    <location>
        <begin position="297"/>
        <end position="313"/>
    </location>
</feature>
<feature type="compositionally biased region" description="Basic residues" evidence="1">
    <location>
        <begin position="128"/>
        <end position="152"/>
    </location>
</feature>
<dbReference type="AlphaFoldDB" id="A0A0G4G6N3"/>
<keyword evidence="3" id="KW-1185">Reference proteome</keyword>
<protein>
    <submittedName>
        <fullName evidence="2">Uncharacterized protein</fullName>
    </submittedName>
</protein>
<organism evidence="2 3">
    <name type="scientific">Vitrella brassicaformis (strain CCMP3155)</name>
    <dbReference type="NCBI Taxonomy" id="1169540"/>
    <lineage>
        <taxon>Eukaryota</taxon>
        <taxon>Sar</taxon>
        <taxon>Alveolata</taxon>
        <taxon>Colpodellida</taxon>
        <taxon>Vitrellaceae</taxon>
        <taxon>Vitrella</taxon>
    </lineage>
</organism>
<feature type="region of interest" description="Disordered" evidence="1">
    <location>
        <begin position="126"/>
        <end position="163"/>
    </location>
</feature>
<dbReference type="InParanoid" id="A0A0G4G6N3"/>
<feature type="compositionally biased region" description="Basic residues" evidence="1">
    <location>
        <begin position="318"/>
        <end position="327"/>
    </location>
</feature>
<gene>
    <name evidence="2" type="ORF">Vbra_4527</name>
</gene>
<sequence length="344" mass="38255">MSRLFCSHPLQPIVKPLKLKTDSTTTVTLSKTQKKNMKNAAKKKAKKALASQVGPVRPEIPVIEEPEFPLDLDIAAINVYETIKFKHFNMSLDEQELAATREPVLKPVYLKTDYLKTDSTVFVSSKTIRNRKSRQRRKARKAAAKSGKKSKPSLKDEFAEEPEPKTKTVAIQVCLIPALPLRPLTSIGREAAPTKTSQDNKRKKHFKSKACIHWEVSSSKTTTTGTETEKTNTLIATLCKDLSNKKTKASKNATSEDVVVDVDKVSTSQYKLDLYCPPAAFKLKFLPFTTKVSSSYTTTTTTTTTGTAATESTSTKKERNRARHQRYKASTGNFKHSLCAATHT</sequence>
<evidence type="ECO:0000313" key="3">
    <source>
        <dbReference type="Proteomes" id="UP000041254"/>
    </source>
</evidence>
<feature type="region of interest" description="Disordered" evidence="1">
    <location>
        <begin position="297"/>
        <end position="328"/>
    </location>
</feature>
<dbReference type="EMBL" id="CDMY01000576">
    <property type="protein sequence ID" value="CEM24023.1"/>
    <property type="molecule type" value="Genomic_DNA"/>
</dbReference>
<reference evidence="2 3" key="1">
    <citation type="submission" date="2014-11" db="EMBL/GenBank/DDBJ databases">
        <authorList>
            <person name="Zhu J."/>
            <person name="Qi W."/>
            <person name="Song R."/>
        </authorList>
    </citation>
    <scope>NUCLEOTIDE SEQUENCE [LARGE SCALE GENOMIC DNA]</scope>
</reference>
<accession>A0A0G4G6N3</accession>
<evidence type="ECO:0000256" key="1">
    <source>
        <dbReference type="SAM" id="MobiDB-lite"/>
    </source>
</evidence>
<evidence type="ECO:0000313" key="2">
    <source>
        <dbReference type="EMBL" id="CEM24023.1"/>
    </source>
</evidence>
<dbReference type="Proteomes" id="UP000041254">
    <property type="component" value="Unassembled WGS sequence"/>
</dbReference>
<name>A0A0G4G6N3_VITBC</name>